<dbReference type="GO" id="GO:0036149">
    <property type="term" value="P:phosphatidylinositol acyl-chain remodeling"/>
    <property type="evidence" value="ECO:0007669"/>
    <property type="project" value="TreeGrafter"/>
</dbReference>
<evidence type="ECO:0000313" key="6">
    <source>
        <dbReference type="EnsemblMetazoa" id="AFAF005873-PA"/>
    </source>
</evidence>
<evidence type="ECO:0000256" key="3">
    <source>
        <dbReference type="ARBA" id="ARBA00023315"/>
    </source>
</evidence>
<dbReference type="STRING" id="69004.A0A182Q9S3"/>
<keyword evidence="4" id="KW-1133">Transmembrane helix</keyword>
<dbReference type="Pfam" id="PF16076">
    <property type="entry name" value="Acyltransf_C"/>
    <property type="match status" value="1"/>
</dbReference>
<dbReference type="PANTHER" id="PTHR10983:SF2">
    <property type="entry name" value="ACYL-COA:LYSOPHOSPHATIDYLGLYCEROL ACYLTRANSFERASE 1"/>
    <property type="match status" value="1"/>
</dbReference>
<reference evidence="6" key="2">
    <citation type="submission" date="2020-05" db="UniProtKB">
        <authorList>
            <consortium name="EnsemblMetazoa"/>
        </authorList>
    </citation>
    <scope>IDENTIFICATION</scope>
    <source>
        <strain evidence="6">FAR1</strain>
    </source>
</reference>
<dbReference type="EMBL" id="AXCN02000175">
    <property type="status" value="NOT_ANNOTATED_CDS"/>
    <property type="molecule type" value="Genomic_DNA"/>
</dbReference>
<dbReference type="InterPro" id="IPR032098">
    <property type="entry name" value="Acyltransf_C"/>
</dbReference>
<dbReference type="Pfam" id="PF01553">
    <property type="entry name" value="Acyltransferase"/>
    <property type="match status" value="1"/>
</dbReference>
<evidence type="ECO:0000259" key="5">
    <source>
        <dbReference type="SMART" id="SM00563"/>
    </source>
</evidence>
<feature type="transmembrane region" description="Helical" evidence="4">
    <location>
        <begin position="62"/>
        <end position="85"/>
    </location>
</feature>
<name>A0A182Q9S3_9DIPT</name>
<accession>A0A182Q9S3</accession>
<feature type="transmembrane region" description="Helical" evidence="4">
    <location>
        <begin position="97"/>
        <end position="118"/>
    </location>
</feature>
<proteinExistence type="inferred from homology"/>
<dbReference type="GO" id="GO:0005783">
    <property type="term" value="C:endoplasmic reticulum"/>
    <property type="evidence" value="ECO:0007669"/>
    <property type="project" value="TreeGrafter"/>
</dbReference>
<dbReference type="InterPro" id="IPR002123">
    <property type="entry name" value="Plipid/glycerol_acylTrfase"/>
</dbReference>
<keyword evidence="3" id="KW-0012">Acyltransferase</keyword>
<reference evidence="7" key="1">
    <citation type="submission" date="2014-01" db="EMBL/GenBank/DDBJ databases">
        <title>The Genome Sequence of Anopheles farauti FAR1 (V2).</title>
        <authorList>
            <consortium name="The Broad Institute Genomics Platform"/>
            <person name="Neafsey D.E."/>
            <person name="Besansky N."/>
            <person name="Howell P."/>
            <person name="Walton C."/>
            <person name="Young S.K."/>
            <person name="Zeng Q."/>
            <person name="Gargeya S."/>
            <person name="Fitzgerald M."/>
            <person name="Haas B."/>
            <person name="Abouelleil A."/>
            <person name="Allen A.W."/>
            <person name="Alvarado L."/>
            <person name="Arachchi H.M."/>
            <person name="Berlin A.M."/>
            <person name="Chapman S.B."/>
            <person name="Gainer-Dewar J."/>
            <person name="Goldberg J."/>
            <person name="Griggs A."/>
            <person name="Gujja S."/>
            <person name="Hansen M."/>
            <person name="Howarth C."/>
            <person name="Imamovic A."/>
            <person name="Ireland A."/>
            <person name="Larimer J."/>
            <person name="McCowan C."/>
            <person name="Murphy C."/>
            <person name="Pearson M."/>
            <person name="Poon T.W."/>
            <person name="Priest M."/>
            <person name="Roberts A."/>
            <person name="Saif S."/>
            <person name="Shea T."/>
            <person name="Sisk P."/>
            <person name="Sykes S."/>
            <person name="Wortman J."/>
            <person name="Nusbaum C."/>
            <person name="Birren B."/>
        </authorList>
    </citation>
    <scope>NUCLEOTIDE SEQUENCE [LARGE SCALE GENOMIC DNA]</scope>
    <source>
        <strain evidence="7">FAR1</strain>
    </source>
</reference>
<dbReference type="GO" id="GO:0016746">
    <property type="term" value="F:acyltransferase activity"/>
    <property type="evidence" value="ECO:0007669"/>
    <property type="project" value="UniProtKB-KW"/>
</dbReference>
<evidence type="ECO:0000256" key="2">
    <source>
        <dbReference type="ARBA" id="ARBA00022679"/>
    </source>
</evidence>
<dbReference type="VEuPathDB" id="VectorBase:AFAF005873"/>
<organism evidence="6 7">
    <name type="scientific">Anopheles farauti</name>
    <dbReference type="NCBI Taxonomy" id="69004"/>
    <lineage>
        <taxon>Eukaryota</taxon>
        <taxon>Metazoa</taxon>
        <taxon>Ecdysozoa</taxon>
        <taxon>Arthropoda</taxon>
        <taxon>Hexapoda</taxon>
        <taxon>Insecta</taxon>
        <taxon>Pterygota</taxon>
        <taxon>Neoptera</taxon>
        <taxon>Endopterygota</taxon>
        <taxon>Diptera</taxon>
        <taxon>Nematocera</taxon>
        <taxon>Culicoidea</taxon>
        <taxon>Culicidae</taxon>
        <taxon>Anophelinae</taxon>
        <taxon>Anopheles</taxon>
    </lineage>
</organism>
<keyword evidence="2" id="KW-0808">Transferase</keyword>
<evidence type="ECO:0000313" key="7">
    <source>
        <dbReference type="Proteomes" id="UP000075886"/>
    </source>
</evidence>
<dbReference type="AlphaFoldDB" id="A0A182Q9S3"/>
<protein>
    <recommendedName>
        <fullName evidence="5">Phospholipid/glycerol acyltransferase domain-containing protein</fullName>
    </recommendedName>
</protein>
<dbReference type="SMART" id="SM00563">
    <property type="entry name" value="PlsC"/>
    <property type="match status" value="1"/>
</dbReference>
<dbReference type="EnsemblMetazoa" id="AFAF005873-RA">
    <property type="protein sequence ID" value="AFAF005873-PA"/>
    <property type="gene ID" value="AFAF005873"/>
</dbReference>
<evidence type="ECO:0000256" key="1">
    <source>
        <dbReference type="ARBA" id="ARBA00008655"/>
    </source>
</evidence>
<keyword evidence="7" id="KW-1185">Reference proteome</keyword>
<evidence type="ECO:0000256" key="4">
    <source>
        <dbReference type="SAM" id="Phobius"/>
    </source>
</evidence>
<keyword evidence="4" id="KW-0472">Membrane</keyword>
<dbReference type="Proteomes" id="UP000075886">
    <property type="component" value="Unassembled WGS sequence"/>
</dbReference>
<keyword evidence="4" id="KW-0812">Transmembrane</keyword>
<dbReference type="CDD" id="cd07990">
    <property type="entry name" value="LPLAT_LCLAT1-like"/>
    <property type="match status" value="1"/>
</dbReference>
<dbReference type="SUPFAM" id="SSF69593">
    <property type="entry name" value="Glycerol-3-phosphate (1)-acyltransferase"/>
    <property type="match status" value="1"/>
</dbReference>
<comment type="similarity">
    <text evidence="1">Belongs to the 1-acyl-sn-glycerol-3-phosphate acyltransferase family.</text>
</comment>
<feature type="transmembrane region" description="Helical" evidence="4">
    <location>
        <begin position="426"/>
        <end position="450"/>
    </location>
</feature>
<feature type="domain" description="Phospholipid/glycerol acyltransferase" evidence="5">
    <location>
        <begin position="139"/>
        <end position="263"/>
    </location>
</feature>
<dbReference type="PANTHER" id="PTHR10983">
    <property type="entry name" value="1-ACYLGLYCEROL-3-PHOSPHATE ACYLTRANSFERASE-RELATED"/>
    <property type="match status" value="1"/>
</dbReference>
<sequence>MGHYIPRPTVHVRCVTEAGVGYIHTKKKRKARGHTLLYRKRNRPVCNMPCYSLRNIIKYPRAVLRTILVVANNIYCVPTYLVWMFLLLPLRKIHESYYYRIEGILFHWLLANVSMWSFTAGYEVVEMGDDITTAFDKRTLVLANHQSTSDVPLLMAAFNAKKGILPNIMWIMDRLFKYTNFGAVSLVHQDFFIASGKKNREKSLQQLKSHILQCYVPRRRKWMVLFPEGGFLRKRKEVSQRFAEKNNLPVLNNVTLPRVGAMKAIMDMLGAPSDMDVCPPASTSAPVTQDAAVKQSESNNTIINSEAINKDDDDCDTCKEASYAMLNGQAGGCLEYVLDITIAYPQGKPLDLPNIVHGMRDPCQTFLFYKLYHSSEVPRESESLTQWLYNRFYEKEKLLEEFYRSGSWPACCTVPSTVVHQDLLRFLLIHLFFITSTYVHLQLILMLINYTNVMYVYMLS</sequence>